<sequence length="145" mass="16186">SPHCAHPEFSTVAGAHRASRRQKGSRSAPFGGAIRSAATDIWSSGDVPAARRHCCGHRDWGVKEAAAEAAEERSGLLMVGPPYSQKWGYVRIIAGTILGGVLGFYVMHRVEISYKEKMKERLRQYEIEMERKQQQQKMNELEDSA</sequence>
<accession>A0A059A5F9</accession>
<dbReference type="eggNOG" id="ENOG502S7CH">
    <property type="taxonomic scope" value="Eukaryota"/>
</dbReference>
<keyword evidence="3" id="KW-1133">Transmembrane helix</keyword>
<evidence type="ECO:0000256" key="2">
    <source>
        <dbReference type="SAM" id="MobiDB-lite"/>
    </source>
</evidence>
<name>A0A059A5F9_EUCGR</name>
<keyword evidence="3" id="KW-0812">Transmembrane</keyword>
<feature type="transmembrane region" description="Helical" evidence="3">
    <location>
        <begin position="88"/>
        <end position="107"/>
    </location>
</feature>
<feature type="coiled-coil region" evidence="1">
    <location>
        <begin position="115"/>
        <end position="144"/>
    </location>
</feature>
<gene>
    <name evidence="4" type="ORF">EUGRSUZ_K02661</name>
</gene>
<dbReference type="Gramene" id="KCW49058">
    <property type="protein sequence ID" value="KCW49058"/>
    <property type="gene ID" value="EUGRSUZ_K02661"/>
</dbReference>
<evidence type="ECO:0000313" key="4">
    <source>
        <dbReference type="EMBL" id="KCW49058.1"/>
    </source>
</evidence>
<keyword evidence="1" id="KW-0175">Coiled coil</keyword>
<protein>
    <submittedName>
        <fullName evidence="4">Uncharacterized protein</fullName>
    </submittedName>
</protein>
<organism evidence="4">
    <name type="scientific">Eucalyptus grandis</name>
    <name type="common">Flooded gum</name>
    <dbReference type="NCBI Taxonomy" id="71139"/>
    <lineage>
        <taxon>Eukaryota</taxon>
        <taxon>Viridiplantae</taxon>
        <taxon>Streptophyta</taxon>
        <taxon>Embryophyta</taxon>
        <taxon>Tracheophyta</taxon>
        <taxon>Spermatophyta</taxon>
        <taxon>Magnoliopsida</taxon>
        <taxon>eudicotyledons</taxon>
        <taxon>Gunneridae</taxon>
        <taxon>Pentapetalae</taxon>
        <taxon>rosids</taxon>
        <taxon>malvids</taxon>
        <taxon>Myrtales</taxon>
        <taxon>Myrtaceae</taxon>
        <taxon>Myrtoideae</taxon>
        <taxon>Eucalypteae</taxon>
        <taxon>Eucalyptus</taxon>
    </lineage>
</organism>
<evidence type="ECO:0000256" key="1">
    <source>
        <dbReference type="SAM" id="Coils"/>
    </source>
</evidence>
<dbReference type="InParanoid" id="A0A059A5F9"/>
<dbReference type="EMBL" id="KK198763">
    <property type="protein sequence ID" value="KCW49058.1"/>
    <property type="molecule type" value="Genomic_DNA"/>
</dbReference>
<dbReference type="STRING" id="71139.A0A059A5F9"/>
<proteinExistence type="predicted"/>
<dbReference type="AlphaFoldDB" id="A0A059A5F9"/>
<evidence type="ECO:0000256" key="3">
    <source>
        <dbReference type="SAM" id="Phobius"/>
    </source>
</evidence>
<feature type="non-terminal residue" evidence="4">
    <location>
        <position position="1"/>
    </location>
</feature>
<keyword evidence="3" id="KW-0472">Membrane</keyword>
<feature type="region of interest" description="Disordered" evidence="2">
    <location>
        <begin position="1"/>
        <end position="31"/>
    </location>
</feature>
<reference evidence="4" key="1">
    <citation type="submission" date="2013-07" db="EMBL/GenBank/DDBJ databases">
        <title>The genome of Eucalyptus grandis.</title>
        <authorList>
            <person name="Schmutz J."/>
            <person name="Hayes R."/>
            <person name="Myburg A."/>
            <person name="Tuskan G."/>
            <person name="Grattapaglia D."/>
            <person name="Rokhsar D.S."/>
        </authorList>
    </citation>
    <scope>NUCLEOTIDE SEQUENCE</scope>
    <source>
        <tissue evidence="4">Leaf extractions</tissue>
    </source>
</reference>